<gene>
    <name evidence="2" type="ORF">OLEA9_A032901</name>
</gene>
<feature type="signal peptide" evidence="1">
    <location>
        <begin position="1"/>
        <end position="18"/>
    </location>
</feature>
<proteinExistence type="predicted"/>
<keyword evidence="1" id="KW-0732">Signal</keyword>
<sequence>MISKFLFLFCIPLMNNFSRPYCGVIVHKKTLEILIRFPQHNNWFSDLGFFIHFISLL</sequence>
<dbReference type="EMBL" id="CACTIH010001872">
    <property type="protein sequence ID" value="CAA2966924.1"/>
    <property type="molecule type" value="Genomic_DNA"/>
</dbReference>
<dbReference type="Proteomes" id="UP000594638">
    <property type="component" value="Unassembled WGS sequence"/>
</dbReference>
<dbReference type="AlphaFoldDB" id="A0A8S0QHV9"/>
<feature type="chain" id="PRO_5035813784" evidence="1">
    <location>
        <begin position="19"/>
        <end position="57"/>
    </location>
</feature>
<organism evidence="2 3">
    <name type="scientific">Olea europaea subsp. europaea</name>
    <dbReference type="NCBI Taxonomy" id="158383"/>
    <lineage>
        <taxon>Eukaryota</taxon>
        <taxon>Viridiplantae</taxon>
        <taxon>Streptophyta</taxon>
        <taxon>Embryophyta</taxon>
        <taxon>Tracheophyta</taxon>
        <taxon>Spermatophyta</taxon>
        <taxon>Magnoliopsida</taxon>
        <taxon>eudicotyledons</taxon>
        <taxon>Gunneridae</taxon>
        <taxon>Pentapetalae</taxon>
        <taxon>asterids</taxon>
        <taxon>lamiids</taxon>
        <taxon>Lamiales</taxon>
        <taxon>Oleaceae</taxon>
        <taxon>Oleeae</taxon>
        <taxon>Olea</taxon>
    </lineage>
</organism>
<protein>
    <submittedName>
        <fullName evidence="2">Uncharacterized protein</fullName>
    </submittedName>
</protein>
<reference evidence="2 3" key="1">
    <citation type="submission" date="2019-12" db="EMBL/GenBank/DDBJ databases">
        <authorList>
            <person name="Alioto T."/>
            <person name="Alioto T."/>
            <person name="Gomez Garrido J."/>
        </authorList>
    </citation>
    <scope>NUCLEOTIDE SEQUENCE [LARGE SCALE GENOMIC DNA]</scope>
</reference>
<accession>A0A8S0QHV9</accession>
<evidence type="ECO:0000313" key="3">
    <source>
        <dbReference type="Proteomes" id="UP000594638"/>
    </source>
</evidence>
<comment type="caution">
    <text evidence="2">The sequence shown here is derived from an EMBL/GenBank/DDBJ whole genome shotgun (WGS) entry which is preliminary data.</text>
</comment>
<evidence type="ECO:0000256" key="1">
    <source>
        <dbReference type="SAM" id="SignalP"/>
    </source>
</evidence>
<keyword evidence="3" id="KW-1185">Reference proteome</keyword>
<evidence type="ECO:0000313" key="2">
    <source>
        <dbReference type="EMBL" id="CAA2966924.1"/>
    </source>
</evidence>
<dbReference type="Gramene" id="OE9A032901T1">
    <property type="protein sequence ID" value="OE9A032901C1"/>
    <property type="gene ID" value="OE9A032901"/>
</dbReference>
<name>A0A8S0QHV9_OLEEU</name>